<name>A0AAN9PXA0_CANGL</name>
<sequence>MGFFHTPELVEHWTMGFLSEQKQANEFLPDLNPFVLAVATTPSPCDSSQVSITVKPRFGFGLSSSADQHPTGYSLTWLLTPHPAKHTTLASLFIEISPFLIPSKACSVNFIEIPQFLMGVYVSSKSKFKTWQEVTNLQLQPVFCAWIDGDRDLHFWKISSSSLRIFFLNVALKKTIS</sequence>
<gene>
    <name evidence="1" type="ORF">VNO77_38907</name>
</gene>
<reference evidence="1 2" key="1">
    <citation type="submission" date="2024-01" db="EMBL/GenBank/DDBJ databases">
        <title>The genomes of 5 underutilized Papilionoideae crops provide insights into root nodulation and disease resistanc.</title>
        <authorList>
            <person name="Jiang F."/>
        </authorList>
    </citation>
    <scope>NUCLEOTIDE SEQUENCE [LARGE SCALE GENOMIC DNA]</scope>
    <source>
        <strain evidence="1">LVBAO_FW01</strain>
        <tissue evidence="1">Leaves</tissue>
    </source>
</reference>
<evidence type="ECO:0000313" key="2">
    <source>
        <dbReference type="Proteomes" id="UP001367508"/>
    </source>
</evidence>
<comment type="caution">
    <text evidence="1">The sequence shown here is derived from an EMBL/GenBank/DDBJ whole genome shotgun (WGS) entry which is preliminary data.</text>
</comment>
<dbReference type="AlphaFoldDB" id="A0AAN9PXA0"/>
<keyword evidence="2" id="KW-1185">Reference proteome</keyword>
<evidence type="ECO:0000313" key="1">
    <source>
        <dbReference type="EMBL" id="KAK7313712.1"/>
    </source>
</evidence>
<dbReference type="EMBL" id="JAYMYQ010000009">
    <property type="protein sequence ID" value="KAK7313712.1"/>
    <property type="molecule type" value="Genomic_DNA"/>
</dbReference>
<accession>A0AAN9PXA0</accession>
<protein>
    <submittedName>
        <fullName evidence="1">Uncharacterized protein</fullName>
    </submittedName>
</protein>
<proteinExistence type="predicted"/>
<dbReference type="Proteomes" id="UP001367508">
    <property type="component" value="Unassembled WGS sequence"/>
</dbReference>
<organism evidence="1 2">
    <name type="scientific">Canavalia gladiata</name>
    <name type="common">Sword bean</name>
    <name type="synonym">Dolichos gladiatus</name>
    <dbReference type="NCBI Taxonomy" id="3824"/>
    <lineage>
        <taxon>Eukaryota</taxon>
        <taxon>Viridiplantae</taxon>
        <taxon>Streptophyta</taxon>
        <taxon>Embryophyta</taxon>
        <taxon>Tracheophyta</taxon>
        <taxon>Spermatophyta</taxon>
        <taxon>Magnoliopsida</taxon>
        <taxon>eudicotyledons</taxon>
        <taxon>Gunneridae</taxon>
        <taxon>Pentapetalae</taxon>
        <taxon>rosids</taxon>
        <taxon>fabids</taxon>
        <taxon>Fabales</taxon>
        <taxon>Fabaceae</taxon>
        <taxon>Papilionoideae</taxon>
        <taxon>50 kb inversion clade</taxon>
        <taxon>NPAAA clade</taxon>
        <taxon>indigoferoid/millettioid clade</taxon>
        <taxon>Phaseoleae</taxon>
        <taxon>Canavalia</taxon>
    </lineage>
</organism>